<dbReference type="HAMAP" id="MF_00097">
    <property type="entry name" value="TMP_synthase"/>
    <property type="match status" value="1"/>
</dbReference>
<feature type="binding site" evidence="9">
    <location>
        <position position="112"/>
    </location>
    <ligand>
        <name>4-amino-2-methyl-5-(diphosphooxymethyl)pyrimidine</name>
        <dbReference type="ChEBI" id="CHEBI:57841"/>
    </ligand>
</feature>
<keyword evidence="14" id="KW-1185">Reference proteome</keyword>
<feature type="binding site" evidence="9">
    <location>
        <position position="141"/>
    </location>
    <ligand>
        <name>4-amino-2-methyl-5-(diphosphooxymethyl)pyrimidine</name>
        <dbReference type="ChEBI" id="CHEBI:57841"/>
    </ligand>
</feature>
<feature type="binding site" evidence="9">
    <location>
        <begin position="138"/>
        <end position="140"/>
    </location>
    <ligand>
        <name>2-[(2R,5Z)-2-carboxy-4-methylthiazol-5(2H)-ylidene]ethyl phosphate</name>
        <dbReference type="ChEBI" id="CHEBI:62899"/>
    </ligand>
</feature>
<sequence length="216" mass="21549">MSARPAFDPRLCLVTDPALTASAGLERVVGQAVAGGVTLVQLRDPYAKGAVLLEAARRLKALLAGTSVRLIVNDRLDIALAADADGAHVGQDDLPPAEARALLGEHRLLGLSVTHQDQIAAIDPRGIDYVGLGPVFATMSKPDAAPPLGLDGLAAAAARLDLPAVAIGGIDAGNAPAVMRAGAAGIAVISAICGAADPGAAARTLRRTIDAAISGG</sequence>
<feature type="binding site" evidence="9">
    <location>
        <position position="74"/>
    </location>
    <ligand>
        <name>Mg(2+)</name>
        <dbReference type="ChEBI" id="CHEBI:18420"/>
    </ligand>
</feature>
<dbReference type="SUPFAM" id="SSF51391">
    <property type="entry name" value="Thiamin phosphate synthase"/>
    <property type="match status" value="1"/>
</dbReference>
<evidence type="ECO:0000256" key="4">
    <source>
        <dbReference type="ARBA" id="ARBA00022842"/>
    </source>
</evidence>
<dbReference type="NCBIfam" id="TIGR00693">
    <property type="entry name" value="thiE"/>
    <property type="match status" value="1"/>
</dbReference>
<comment type="similarity">
    <text evidence="9 10">Belongs to the thiamine-phosphate synthase family.</text>
</comment>
<dbReference type="PANTHER" id="PTHR20857">
    <property type="entry name" value="THIAMINE-PHOSPHATE PYROPHOSPHORYLASE"/>
    <property type="match status" value="1"/>
</dbReference>
<comment type="catalytic activity">
    <reaction evidence="7 9 10">
        <text>2-(2-carboxy-4-methylthiazol-5-yl)ethyl phosphate + 4-amino-2-methyl-5-(diphosphooxymethyl)pyrimidine + 2 H(+) = thiamine phosphate + CO2 + diphosphate</text>
        <dbReference type="Rhea" id="RHEA:47848"/>
        <dbReference type="ChEBI" id="CHEBI:15378"/>
        <dbReference type="ChEBI" id="CHEBI:16526"/>
        <dbReference type="ChEBI" id="CHEBI:33019"/>
        <dbReference type="ChEBI" id="CHEBI:37575"/>
        <dbReference type="ChEBI" id="CHEBI:57841"/>
        <dbReference type="ChEBI" id="CHEBI:62890"/>
        <dbReference type="EC" id="2.5.1.3"/>
    </reaction>
</comment>
<dbReference type="GO" id="GO:0000287">
    <property type="term" value="F:magnesium ion binding"/>
    <property type="evidence" value="ECO:0007669"/>
    <property type="project" value="UniProtKB-UniRule"/>
</dbReference>
<evidence type="ECO:0000256" key="10">
    <source>
        <dbReference type="RuleBase" id="RU003826"/>
    </source>
</evidence>
<dbReference type="InterPro" id="IPR013785">
    <property type="entry name" value="Aldolase_TIM"/>
</dbReference>
<name>A0AAP3XQL3_9PROT</name>
<comment type="catalytic activity">
    <reaction evidence="8 9 10">
        <text>2-[(2R,5Z)-2-carboxy-4-methylthiazol-5(2H)-ylidene]ethyl phosphate + 4-amino-2-methyl-5-(diphosphooxymethyl)pyrimidine + 2 H(+) = thiamine phosphate + CO2 + diphosphate</text>
        <dbReference type="Rhea" id="RHEA:47844"/>
        <dbReference type="ChEBI" id="CHEBI:15378"/>
        <dbReference type="ChEBI" id="CHEBI:16526"/>
        <dbReference type="ChEBI" id="CHEBI:33019"/>
        <dbReference type="ChEBI" id="CHEBI:37575"/>
        <dbReference type="ChEBI" id="CHEBI:57841"/>
        <dbReference type="ChEBI" id="CHEBI:62899"/>
        <dbReference type="EC" id="2.5.1.3"/>
    </reaction>
</comment>
<dbReference type="InterPro" id="IPR036206">
    <property type="entry name" value="ThiamineP_synth_sf"/>
</dbReference>
<dbReference type="RefSeq" id="WP_327788737.1">
    <property type="nucleotide sequence ID" value="NZ_JARGEQ010000082.1"/>
</dbReference>
<comment type="function">
    <text evidence="9">Condenses 4-methyl-5-(beta-hydroxyethyl)thiazole monophosphate (THZ-P) and 2-methyl-4-amino-5-hydroxymethyl pyrimidine pyrophosphate (HMP-PP) to form thiamine monophosphate (TMP).</text>
</comment>
<feature type="binding site" evidence="9">
    <location>
        <position position="169"/>
    </location>
    <ligand>
        <name>2-[(2R,5Z)-2-carboxy-4-methylthiazol-5(2H)-ylidene]ethyl phosphate</name>
        <dbReference type="ChEBI" id="CHEBI:62899"/>
    </ligand>
</feature>
<reference evidence="13 14" key="1">
    <citation type="submission" date="2023-03" db="EMBL/GenBank/DDBJ databases">
        <title>YIM 152171 draft genome.</title>
        <authorList>
            <person name="Yang Z."/>
        </authorList>
    </citation>
    <scope>NUCLEOTIDE SEQUENCE [LARGE SCALE GENOMIC DNA]</scope>
    <source>
        <strain evidence="13 14">YIM 152171</strain>
    </source>
</reference>
<comment type="caution">
    <text evidence="9">Lacks conserved residue(s) required for the propagation of feature annotation.</text>
</comment>
<gene>
    <name evidence="9 13" type="primary">thiE</name>
    <name evidence="13" type="ORF">PZ740_07970</name>
</gene>
<evidence type="ECO:0000256" key="8">
    <source>
        <dbReference type="ARBA" id="ARBA00047883"/>
    </source>
</evidence>
<dbReference type="PANTHER" id="PTHR20857:SF15">
    <property type="entry name" value="THIAMINE-PHOSPHATE SYNTHASE"/>
    <property type="match status" value="1"/>
</dbReference>
<dbReference type="EMBL" id="JARGEQ010000082">
    <property type="protein sequence ID" value="MDF1586321.1"/>
    <property type="molecule type" value="Genomic_DNA"/>
</dbReference>
<feature type="binding site" evidence="9">
    <location>
        <position position="93"/>
    </location>
    <ligand>
        <name>Mg(2+)</name>
        <dbReference type="ChEBI" id="CHEBI:18420"/>
    </ligand>
</feature>
<dbReference type="EC" id="2.5.1.3" evidence="9"/>
<comment type="pathway">
    <text evidence="1 9 11">Cofactor biosynthesis; thiamine diphosphate biosynthesis; thiamine phosphate from 4-amino-2-methyl-5-diphosphomethylpyrimidine and 4-methyl-5-(2-phosphoethyl)-thiazole: step 1/1.</text>
</comment>
<evidence type="ECO:0000256" key="3">
    <source>
        <dbReference type="ARBA" id="ARBA00022723"/>
    </source>
</evidence>
<evidence type="ECO:0000313" key="14">
    <source>
        <dbReference type="Proteomes" id="UP001301140"/>
    </source>
</evidence>
<dbReference type="GO" id="GO:0009228">
    <property type="term" value="P:thiamine biosynthetic process"/>
    <property type="evidence" value="ECO:0007669"/>
    <property type="project" value="UniProtKB-KW"/>
</dbReference>
<organism evidence="13 14">
    <name type="scientific">Marinimicrococcus flavescens</name>
    <dbReference type="NCBI Taxonomy" id="3031815"/>
    <lineage>
        <taxon>Bacteria</taxon>
        <taxon>Pseudomonadati</taxon>
        <taxon>Pseudomonadota</taxon>
        <taxon>Alphaproteobacteria</taxon>
        <taxon>Geminicoccales</taxon>
        <taxon>Geminicoccaceae</taxon>
        <taxon>Marinimicrococcus</taxon>
    </lineage>
</organism>
<keyword evidence="2 9" id="KW-0808">Transferase</keyword>
<protein>
    <recommendedName>
        <fullName evidence="9">Thiamine-phosphate synthase</fullName>
        <shortName evidence="9">TP synthase</shortName>
        <shortName evidence="9">TPS</shortName>
        <ecNumber evidence="9">2.5.1.3</ecNumber>
    </recommendedName>
    <alternativeName>
        <fullName evidence="9">Thiamine-phosphate pyrophosphorylase</fullName>
        <shortName evidence="9">TMP pyrophosphorylase</shortName>
        <shortName evidence="9">TMP-PPase</shortName>
    </alternativeName>
</protein>
<dbReference type="InterPro" id="IPR022998">
    <property type="entry name" value="ThiamineP_synth_TenI"/>
</dbReference>
<dbReference type="Gene3D" id="3.20.20.70">
    <property type="entry name" value="Aldolase class I"/>
    <property type="match status" value="1"/>
</dbReference>
<dbReference type="Proteomes" id="UP001301140">
    <property type="component" value="Unassembled WGS sequence"/>
</dbReference>
<proteinExistence type="inferred from homology"/>
<keyword evidence="3 9" id="KW-0479">Metal-binding</keyword>
<keyword evidence="5 9" id="KW-0784">Thiamine biosynthesis</keyword>
<evidence type="ECO:0000256" key="6">
    <source>
        <dbReference type="ARBA" id="ARBA00047334"/>
    </source>
</evidence>
<evidence type="ECO:0000256" key="11">
    <source>
        <dbReference type="RuleBase" id="RU004253"/>
    </source>
</evidence>
<keyword evidence="4 9" id="KW-0460">Magnesium</keyword>
<evidence type="ECO:0000256" key="9">
    <source>
        <dbReference type="HAMAP-Rule" id="MF_00097"/>
    </source>
</evidence>
<feature type="binding site" evidence="9">
    <location>
        <begin position="189"/>
        <end position="190"/>
    </location>
    <ligand>
        <name>2-[(2R,5Z)-2-carboxy-4-methylthiazol-5(2H)-ylidene]ethyl phosphate</name>
        <dbReference type="ChEBI" id="CHEBI:62899"/>
    </ligand>
</feature>
<evidence type="ECO:0000259" key="12">
    <source>
        <dbReference type="Pfam" id="PF02581"/>
    </source>
</evidence>
<evidence type="ECO:0000256" key="1">
    <source>
        <dbReference type="ARBA" id="ARBA00005165"/>
    </source>
</evidence>
<feature type="domain" description="Thiamine phosphate synthase/TenI" evidence="12">
    <location>
        <begin position="11"/>
        <end position="192"/>
    </location>
</feature>
<dbReference type="CDD" id="cd00564">
    <property type="entry name" value="TMP_TenI"/>
    <property type="match status" value="1"/>
</dbReference>
<evidence type="ECO:0000256" key="7">
    <source>
        <dbReference type="ARBA" id="ARBA00047851"/>
    </source>
</evidence>
<evidence type="ECO:0000313" key="13">
    <source>
        <dbReference type="EMBL" id="MDF1586321.1"/>
    </source>
</evidence>
<dbReference type="InterPro" id="IPR034291">
    <property type="entry name" value="TMP_synthase"/>
</dbReference>
<feature type="binding site" evidence="9">
    <location>
        <position position="73"/>
    </location>
    <ligand>
        <name>4-amino-2-methyl-5-(diphosphooxymethyl)pyrimidine</name>
        <dbReference type="ChEBI" id="CHEBI:57841"/>
    </ligand>
</feature>
<dbReference type="Pfam" id="PF02581">
    <property type="entry name" value="TMP-TENI"/>
    <property type="match status" value="1"/>
</dbReference>
<dbReference type="GO" id="GO:0009229">
    <property type="term" value="P:thiamine diphosphate biosynthetic process"/>
    <property type="evidence" value="ECO:0007669"/>
    <property type="project" value="UniProtKB-UniRule"/>
</dbReference>
<comment type="cofactor">
    <cofactor evidence="9">
        <name>Mg(2+)</name>
        <dbReference type="ChEBI" id="CHEBI:18420"/>
    </cofactor>
    <text evidence="9">Binds 1 Mg(2+) ion per subunit.</text>
</comment>
<dbReference type="GO" id="GO:0005737">
    <property type="term" value="C:cytoplasm"/>
    <property type="evidence" value="ECO:0007669"/>
    <property type="project" value="TreeGrafter"/>
</dbReference>
<evidence type="ECO:0000256" key="5">
    <source>
        <dbReference type="ARBA" id="ARBA00022977"/>
    </source>
</evidence>
<comment type="caution">
    <text evidence="13">The sequence shown here is derived from an EMBL/GenBank/DDBJ whole genome shotgun (WGS) entry which is preliminary data.</text>
</comment>
<comment type="catalytic activity">
    <reaction evidence="6 9 10">
        <text>4-methyl-5-(2-phosphooxyethyl)-thiazole + 4-amino-2-methyl-5-(diphosphooxymethyl)pyrimidine + H(+) = thiamine phosphate + diphosphate</text>
        <dbReference type="Rhea" id="RHEA:22328"/>
        <dbReference type="ChEBI" id="CHEBI:15378"/>
        <dbReference type="ChEBI" id="CHEBI:33019"/>
        <dbReference type="ChEBI" id="CHEBI:37575"/>
        <dbReference type="ChEBI" id="CHEBI:57841"/>
        <dbReference type="ChEBI" id="CHEBI:58296"/>
        <dbReference type="EC" id="2.5.1.3"/>
    </reaction>
</comment>
<accession>A0AAP3XQL3</accession>
<evidence type="ECO:0000256" key="2">
    <source>
        <dbReference type="ARBA" id="ARBA00022679"/>
    </source>
</evidence>
<dbReference type="GO" id="GO:0004789">
    <property type="term" value="F:thiamine-phosphate diphosphorylase activity"/>
    <property type="evidence" value="ECO:0007669"/>
    <property type="project" value="UniProtKB-UniRule"/>
</dbReference>
<dbReference type="AlphaFoldDB" id="A0AAP3XQL3"/>